<sequence>MSDINLTKAVRQNLLSLQNTAKLMATTQNRLATGNKVNTALDNPTNFFTASSLNARAGELDALLDSMNNGVKTLEAADNGLTSITKTLESMQSTLRQARQDKSFETASYTLSTISDVNAKISFSGGAFGTSGAGSVKLMTDSAQSLTTADTMENLKGVLTEAKSTVTGGVTLTGTDLTAAQGKSVTIKYGDDTLTYTTGATLADSQAVADEMNAKIAADAKLKGKLAVTVTGDKLVVTATSAEDKALTLTGAEVFGATATQTTTNAQGSDGKTTFNINGVDVSIGQADLNNTAWSTPAETTANVDALVSAINVQLGNAGSKFKVKNDSGSLKFEAISTSAGALKITGQGAIDLFGATAASVGVTGAEDTSIHLAKTTDDLVNEINSNSSLSSKIKASNDNGKLRIQNLSTQQLDIDGVSSSGLIDAVSTTAASIGGNTVRADLAGQFNELRDQLDKIADDASFNGINILRGDKLTITFNETGTSAIDIIAKDGKSVDSNSLGVPTTVLEQDLDADTSIDAILDKVKTAINAVRSQASTFGSNLSVVENRQNFTKNMMNTLQGGASNLTLADMNEEAANMVALQTRQSLATSSLSMANQADQNVLQLLR</sequence>
<organism evidence="6">
    <name type="scientific">uncultured Pleomorphomonas sp</name>
    <dbReference type="NCBI Taxonomy" id="442121"/>
    <lineage>
        <taxon>Bacteria</taxon>
        <taxon>Pseudomonadati</taxon>
        <taxon>Pseudomonadota</taxon>
        <taxon>Alphaproteobacteria</taxon>
        <taxon>Hyphomicrobiales</taxon>
        <taxon>Pleomorphomonadaceae</taxon>
        <taxon>Pleomorphomonas</taxon>
        <taxon>environmental samples</taxon>
    </lineage>
</organism>
<dbReference type="Pfam" id="PF00669">
    <property type="entry name" value="Flagellin_N"/>
    <property type="match status" value="1"/>
</dbReference>
<dbReference type="SUPFAM" id="SSF64518">
    <property type="entry name" value="Phase 1 flagellin"/>
    <property type="match status" value="2"/>
</dbReference>
<dbReference type="PANTHER" id="PTHR42792">
    <property type="entry name" value="FLAGELLIN"/>
    <property type="match status" value="1"/>
</dbReference>
<evidence type="ECO:0000259" key="5">
    <source>
        <dbReference type="Pfam" id="PF00700"/>
    </source>
</evidence>
<keyword evidence="6" id="KW-0282">Flagellum</keyword>
<dbReference type="InterPro" id="IPR001029">
    <property type="entry name" value="Flagellin_N"/>
</dbReference>
<gene>
    <name evidence="6" type="ORF">KL86PLE_100650</name>
</gene>
<comment type="similarity">
    <text evidence="1 3">Belongs to the bacterial flagellin family.</text>
</comment>
<comment type="subcellular location">
    <subcellularLocation>
        <location evidence="3">Secreted</location>
    </subcellularLocation>
    <subcellularLocation>
        <location evidence="3">Bacterial flagellum</location>
    </subcellularLocation>
</comment>
<accession>A0A212L534</accession>
<proteinExistence type="inferred from homology"/>
<dbReference type="Gene3D" id="1.20.1330.10">
    <property type="entry name" value="f41 fragment of flagellin, N-terminal domain"/>
    <property type="match status" value="1"/>
</dbReference>
<dbReference type="AlphaFoldDB" id="A0A212L534"/>
<keyword evidence="6" id="KW-0969">Cilium</keyword>
<dbReference type="Pfam" id="PF00700">
    <property type="entry name" value="Flagellin_C"/>
    <property type="match status" value="1"/>
</dbReference>
<evidence type="ECO:0000256" key="3">
    <source>
        <dbReference type="RuleBase" id="RU362073"/>
    </source>
</evidence>
<evidence type="ECO:0000256" key="2">
    <source>
        <dbReference type="ARBA" id="ARBA00023143"/>
    </source>
</evidence>
<dbReference type="InterPro" id="IPR001492">
    <property type="entry name" value="Flagellin"/>
</dbReference>
<keyword evidence="2 3" id="KW-0975">Bacterial flagellum</keyword>
<evidence type="ECO:0000256" key="1">
    <source>
        <dbReference type="ARBA" id="ARBA00005709"/>
    </source>
</evidence>
<dbReference type="RefSeq" id="WP_288199320.1">
    <property type="nucleotide sequence ID" value="NZ_LT608334.1"/>
</dbReference>
<evidence type="ECO:0000259" key="4">
    <source>
        <dbReference type="Pfam" id="PF00669"/>
    </source>
</evidence>
<evidence type="ECO:0000313" key="6">
    <source>
        <dbReference type="EMBL" id="SCM72638.1"/>
    </source>
</evidence>
<dbReference type="PANTHER" id="PTHR42792:SF2">
    <property type="entry name" value="FLAGELLIN"/>
    <property type="match status" value="1"/>
</dbReference>
<feature type="domain" description="Flagellin C-terminal" evidence="5">
    <location>
        <begin position="522"/>
        <end position="607"/>
    </location>
</feature>
<dbReference type="InterPro" id="IPR046358">
    <property type="entry name" value="Flagellin_C"/>
</dbReference>
<name>A0A212L534_9HYPH</name>
<protein>
    <recommendedName>
        <fullName evidence="3">Flagellin</fullName>
    </recommendedName>
</protein>
<dbReference type="GO" id="GO:0009288">
    <property type="term" value="C:bacterial-type flagellum"/>
    <property type="evidence" value="ECO:0007669"/>
    <property type="project" value="UniProtKB-SubCell"/>
</dbReference>
<keyword evidence="6" id="KW-0966">Cell projection</keyword>
<dbReference type="GO" id="GO:0005576">
    <property type="term" value="C:extracellular region"/>
    <property type="evidence" value="ECO:0007669"/>
    <property type="project" value="UniProtKB-SubCell"/>
</dbReference>
<feature type="domain" description="Flagellin N-terminal" evidence="4">
    <location>
        <begin position="9"/>
        <end position="108"/>
    </location>
</feature>
<comment type="function">
    <text evidence="3">Flagellin is the subunit protein which polymerizes to form the filaments of bacterial flagella.</text>
</comment>
<reference evidence="6" key="1">
    <citation type="submission" date="2016-08" db="EMBL/GenBank/DDBJ databases">
        <authorList>
            <person name="Seilhamer J.J."/>
        </authorList>
    </citation>
    <scope>NUCLEOTIDE SEQUENCE</scope>
    <source>
        <strain evidence="6">86</strain>
    </source>
</reference>
<keyword evidence="3" id="KW-0964">Secreted</keyword>
<dbReference type="GO" id="GO:0005198">
    <property type="term" value="F:structural molecule activity"/>
    <property type="evidence" value="ECO:0007669"/>
    <property type="project" value="UniProtKB-UniRule"/>
</dbReference>
<dbReference type="EMBL" id="FMJD01000002">
    <property type="protein sequence ID" value="SCM72638.1"/>
    <property type="molecule type" value="Genomic_DNA"/>
</dbReference>